<sequence>MDEQTCSYSYGDAEPSHTADYLWPHVFEILEEEITGDRRVFDLGCGNGALAAALEERSYDVTGVDPSEAGIREAKEAYPGLDVHVGSAYDDLEAQYGSFPAVVSLEVVEHVYYPRKYAACVYDLLERGGGVAVLSTPYHGYLKNLAMALLGKIGTTHYSPLWTHGHIKIWSPSTLQQLLEETGFRDIQFRRVGRIPPLAKSMIAIAKKPCQ</sequence>
<dbReference type="GO" id="GO:0061542">
    <property type="term" value="F:3-demethylubiquinol 3-O-methyltransferase activity"/>
    <property type="evidence" value="ECO:0007669"/>
    <property type="project" value="UniProtKB-EC"/>
</dbReference>
<gene>
    <name evidence="1" type="ORF">GGP45_003078</name>
</gene>
<dbReference type="Pfam" id="PF13489">
    <property type="entry name" value="Methyltransf_23"/>
    <property type="match status" value="1"/>
</dbReference>
<dbReference type="CDD" id="cd02440">
    <property type="entry name" value="AdoMet_MTases"/>
    <property type="match status" value="1"/>
</dbReference>
<evidence type="ECO:0000313" key="2">
    <source>
        <dbReference type="Proteomes" id="UP001155144"/>
    </source>
</evidence>
<organism evidence="1 2">
    <name type="scientific">Salinibacter ruber</name>
    <dbReference type="NCBI Taxonomy" id="146919"/>
    <lineage>
        <taxon>Bacteria</taxon>
        <taxon>Pseudomonadati</taxon>
        <taxon>Rhodothermota</taxon>
        <taxon>Rhodothermia</taxon>
        <taxon>Rhodothermales</taxon>
        <taxon>Salinibacteraceae</taxon>
        <taxon>Salinibacter</taxon>
    </lineage>
</organism>
<comment type="caution">
    <text evidence="1">The sequence shown here is derived from an EMBL/GenBank/DDBJ whole genome shotgun (WGS) entry which is preliminary data.</text>
</comment>
<dbReference type="InterPro" id="IPR029063">
    <property type="entry name" value="SAM-dependent_MTases_sf"/>
</dbReference>
<dbReference type="GO" id="GO:0032259">
    <property type="term" value="P:methylation"/>
    <property type="evidence" value="ECO:0007669"/>
    <property type="project" value="UniProtKB-KW"/>
</dbReference>
<dbReference type="GO" id="GO:0102208">
    <property type="term" value="F:2-polyprenyl-6-hydroxyphenol methylase activity"/>
    <property type="evidence" value="ECO:0007669"/>
    <property type="project" value="UniProtKB-EC"/>
</dbReference>
<reference evidence="1" key="1">
    <citation type="submission" date="2022-08" db="EMBL/GenBank/DDBJ databases">
        <title>Genomic Encyclopedia of Type Strains, Phase V (KMG-V): Genome sequencing to study the core and pangenomes of soil and plant-associated prokaryotes.</title>
        <authorList>
            <person name="Whitman W."/>
        </authorList>
    </citation>
    <scope>NUCLEOTIDE SEQUENCE</scope>
    <source>
        <strain evidence="1">SP3026</strain>
    </source>
</reference>
<accession>A0A9X3AAA4</accession>
<evidence type="ECO:0000313" key="1">
    <source>
        <dbReference type="EMBL" id="MCS4122711.1"/>
    </source>
</evidence>
<dbReference type="SUPFAM" id="SSF53335">
    <property type="entry name" value="S-adenosyl-L-methionine-dependent methyltransferases"/>
    <property type="match status" value="1"/>
</dbReference>
<dbReference type="RefSeq" id="WP_259040422.1">
    <property type="nucleotide sequence ID" value="NZ_JANUBL010000009.1"/>
</dbReference>
<dbReference type="EC" id="2.1.1.64" evidence="1"/>
<dbReference type="PANTHER" id="PTHR43861:SF6">
    <property type="entry name" value="METHYLTRANSFERASE TYPE 11"/>
    <property type="match status" value="1"/>
</dbReference>
<keyword evidence="1" id="KW-0808">Transferase</keyword>
<dbReference type="PANTHER" id="PTHR43861">
    <property type="entry name" value="TRANS-ACONITATE 2-METHYLTRANSFERASE-RELATED"/>
    <property type="match status" value="1"/>
</dbReference>
<name>A0A9X3AAA4_9BACT</name>
<dbReference type="EC" id="2.1.1.222" evidence="1"/>
<protein>
    <submittedName>
        <fullName evidence="1">2-polyprenyl-6-hydroxyphenyl methylase/3-demethylubiquinone-9 3-methyltransferase</fullName>
        <ecNumber evidence="1">2.1.1.222</ecNumber>
        <ecNumber evidence="1">2.1.1.64</ecNumber>
    </submittedName>
</protein>
<dbReference type="Proteomes" id="UP001155144">
    <property type="component" value="Unassembled WGS sequence"/>
</dbReference>
<keyword evidence="1" id="KW-0489">Methyltransferase</keyword>
<dbReference type="Gene3D" id="3.40.50.150">
    <property type="entry name" value="Vaccinia Virus protein VP39"/>
    <property type="match status" value="1"/>
</dbReference>
<dbReference type="AlphaFoldDB" id="A0A9X3AAA4"/>
<dbReference type="EMBL" id="JANUBL010000009">
    <property type="protein sequence ID" value="MCS4122711.1"/>
    <property type="molecule type" value="Genomic_DNA"/>
</dbReference>
<proteinExistence type="predicted"/>